<organism evidence="1">
    <name type="scientific">Arundo donax</name>
    <name type="common">Giant reed</name>
    <name type="synonym">Donax arundinaceus</name>
    <dbReference type="NCBI Taxonomy" id="35708"/>
    <lineage>
        <taxon>Eukaryota</taxon>
        <taxon>Viridiplantae</taxon>
        <taxon>Streptophyta</taxon>
        <taxon>Embryophyta</taxon>
        <taxon>Tracheophyta</taxon>
        <taxon>Spermatophyta</taxon>
        <taxon>Magnoliopsida</taxon>
        <taxon>Liliopsida</taxon>
        <taxon>Poales</taxon>
        <taxon>Poaceae</taxon>
        <taxon>PACMAD clade</taxon>
        <taxon>Arundinoideae</taxon>
        <taxon>Arundineae</taxon>
        <taxon>Arundo</taxon>
    </lineage>
</organism>
<name>A0A0A8Z037_ARUDO</name>
<dbReference type="AlphaFoldDB" id="A0A0A8Z037"/>
<dbReference type="EMBL" id="GBRH01265116">
    <property type="protein sequence ID" value="JAD32779.1"/>
    <property type="molecule type" value="Transcribed_RNA"/>
</dbReference>
<reference evidence="1" key="2">
    <citation type="journal article" date="2015" name="Data Brief">
        <title>Shoot transcriptome of the giant reed, Arundo donax.</title>
        <authorList>
            <person name="Barrero R.A."/>
            <person name="Guerrero F.D."/>
            <person name="Moolhuijzen P."/>
            <person name="Goolsby J.A."/>
            <person name="Tidwell J."/>
            <person name="Bellgard S.E."/>
            <person name="Bellgard M.I."/>
        </authorList>
    </citation>
    <scope>NUCLEOTIDE SEQUENCE</scope>
    <source>
        <tissue evidence="1">Shoot tissue taken approximately 20 cm above the soil surface</tissue>
    </source>
</reference>
<proteinExistence type="predicted"/>
<evidence type="ECO:0000313" key="1">
    <source>
        <dbReference type="EMBL" id="JAD32779.1"/>
    </source>
</evidence>
<protein>
    <submittedName>
        <fullName evidence="1">Uncharacterized protein</fullName>
    </submittedName>
</protein>
<reference evidence="1" key="1">
    <citation type="submission" date="2014-09" db="EMBL/GenBank/DDBJ databases">
        <authorList>
            <person name="Magalhaes I.L.F."/>
            <person name="Oliveira U."/>
            <person name="Santos F.R."/>
            <person name="Vidigal T.H.D.A."/>
            <person name="Brescovit A.D."/>
            <person name="Santos A.J."/>
        </authorList>
    </citation>
    <scope>NUCLEOTIDE SEQUENCE</scope>
    <source>
        <tissue evidence="1">Shoot tissue taken approximately 20 cm above the soil surface</tissue>
    </source>
</reference>
<accession>A0A0A8Z037</accession>
<sequence length="20" mass="2405">MKGENASTDTINYHFYFHTQ</sequence>